<reference evidence="4" key="1">
    <citation type="submission" date="2019-04" db="EMBL/GenBank/DDBJ databases">
        <title>Sequencing of skin fungus with MAO and IRED activity.</title>
        <authorList>
            <person name="Marsaioli A.J."/>
            <person name="Bonatto J.M.C."/>
            <person name="Reis Junior O."/>
        </authorList>
    </citation>
    <scope>NUCLEOTIDE SEQUENCE</scope>
    <source>
        <strain evidence="4">30M1</strain>
    </source>
</reference>
<dbReference type="SUPFAM" id="SSF52499">
    <property type="entry name" value="Isochorismatase-like hydrolases"/>
    <property type="match status" value="1"/>
</dbReference>
<keyword evidence="5" id="KW-1185">Reference proteome</keyword>
<dbReference type="Proteomes" id="UP000801428">
    <property type="component" value="Unassembled WGS sequence"/>
</dbReference>
<dbReference type="AlphaFoldDB" id="A0A9P4TD74"/>
<gene>
    <name evidence="4" type="ORF">E8E13_008442</name>
</gene>
<comment type="caution">
    <text evidence="4">The sequence shown here is derived from an EMBL/GenBank/DDBJ whole genome shotgun (WGS) entry which is preliminary data.</text>
</comment>
<dbReference type="InterPro" id="IPR050272">
    <property type="entry name" value="Isochorismatase-like_hydrls"/>
</dbReference>
<dbReference type="PANTHER" id="PTHR43540:SF6">
    <property type="entry name" value="ISOCHORISMATASE-LIKE DOMAIN-CONTAINING PROTEIN"/>
    <property type="match status" value="1"/>
</dbReference>
<dbReference type="EMBL" id="SWKU01000014">
    <property type="protein sequence ID" value="KAF3000915.1"/>
    <property type="molecule type" value="Genomic_DNA"/>
</dbReference>
<feature type="domain" description="Isochorismatase-like" evidence="3">
    <location>
        <begin position="4"/>
        <end position="165"/>
    </location>
</feature>
<protein>
    <recommendedName>
        <fullName evidence="3">Isochorismatase-like domain-containing protein</fullName>
    </recommendedName>
</protein>
<keyword evidence="2" id="KW-0378">Hydrolase</keyword>
<dbReference type="InterPro" id="IPR000868">
    <property type="entry name" value="Isochorismatase-like_dom"/>
</dbReference>
<evidence type="ECO:0000256" key="2">
    <source>
        <dbReference type="ARBA" id="ARBA00022801"/>
    </source>
</evidence>
<dbReference type="InterPro" id="IPR036380">
    <property type="entry name" value="Isochorismatase-like_sf"/>
</dbReference>
<evidence type="ECO:0000313" key="4">
    <source>
        <dbReference type="EMBL" id="KAF3000915.1"/>
    </source>
</evidence>
<sequence>MSRTALFVIDIQYALALNPSTAIPHASRIIESGTAVLKKARDYIDSTRARGETPDLDIVVVQHEETPDRGDLQRGTQAWELAFPQRDGDDNERLVYKDVRDTFASNPHLADELRARGVSRIVTFGIQSECCVLSTSRGALSEKFEVSLLSGAHSTYDAEGKAAELIEREVEDALRKEGAKIVEWQAWEP</sequence>
<proteinExistence type="inferred from homology"/>
<evidence type="ECO:0000256" key="1">
    <source>
        <dbReference type="ARBA" id="ARBA00006336"/>
    </source>
</evidence>
<organism evidence="4 5">
    <name type="scientific">Curvularia kusanoi</name>
    <name type="common">Cochliobolus kusanoi</name>
    <dbReference type="NCBI Taxonomy" id="90978"/>
    <lineage>
        <taxon>Eukaryota</taxon>
        <taxon>Fungi</taxon>
        <taxon>Dikarya</taxon>
        <taxon>Ascomycota</taxon>
        <taxon>Pezizomycotina</taxon>
        <taxon>Dothideomycetes</taxon>
        <taxon>Pleosporomycetidae</taxon>
        <taxon>Pleosporales</taxon>
        <taxon>Pleosporineae</taxon>
        <taxon>Pleosporaceae</taxon>
        <taxon>Curvularia</taxon>
    </lineage>
</organism>
<dbReference type="GO" id="GO:0016787">
    <property type="term" value="F:hydrolase activity"/>
    <property type="evidence" value="ECO:0007669"/>
    <property type="project" value="UniProtKB-KW"/>
</dbReference>
<dbReference type="PANTHER" id="PTHR43540">
    <property type="entry name" value="PEROXYUREIDOACRYLATE/UREIDOACRYLATE AMIDOHYDROLASE-RELATED"/>
    <property type="match status" value="1"/>
</dbReference>
<comment type="similarity">
    <text evidence="1">Belongs to the isochorismatase family.</text>
</comment>
<evidence type="ECO:0000313" key="5">
    <source>
        <dbReference type="Proteomes" id="UP000801428"/>
    </source>
</evidence>
<dbReference type="Pfam" id="PF00857">
    <property type="entry name" value="Isochorismatase"/>
    <property type="match status" value="1"/>
</dbReference>
<name>A0A9P4TD74_CURKU</name>
<dbReference type="OrthoDB" id="245563at2759"/>
<evidence type="ECO:0000259" key="3">
    <source>
        <dbReference type="Pfam" id="PF00857"/>
    </source>
</evidence>
<accession>A0A9P4TD74</accession>
<dbReference type="Gene3D" id="3.40.50.850">
    <property type="entry name" value="Isochorismatase-like"/>
    <property type="match status" value="1"/>
</dbReference>